<evidence type="ECO:0000256" key="4">
    <source>
        <dbReference type="SAM" id="Phobius"/>
    </source>
</evidence>
<name>A0A9P4M9N0_9PEZI</name>
<dbReference type="SUPFAM" id="SSF51905">
    <property type="entry name" value="FAD/NAD(P)-binding domain"/>
    <property type="match status" value="1"/>
</dbReference>
<keyword evidence="4" id="KW-0472">Membrane</keyword>
<feature type="domain" description="FAD-binding" evidence="5">
    <location>
        <begin position="12"/>
        <end position="366"/>
    </location>
</feature>
<accession>A0A9P4M9N0</accession>
<organism evidence="6 7">
    <name type="scientific">Rhizodiscina lignyota</name>
    <dbReference type="NCBI Taxonomy" id="1504668"/>
    <lineage>
        <taxon>Eukaryota</taxon>
        <taxon>Fungi</taxon>
        <taxon>Dikarya</taxon>
        <taxon>Ascomycota</taxon>
        <taxon>Pezizomycotina</taxon>
        <taxon>Dothideomycetes</taxon>
        <taxon>Pleosporomycetidae</taxon>
        <taxon>Aulographales</taxon>
        <taxon>Rhizodiscinaceae</taxon>
        <taxon>Rhizodiscina</taxon>
    </lineage>
</organism>
<dbReference type="PRINTS" id="PR00420">
    <property type="entry name" value="RNGMNOXGNASE"/>
</dbReference>
<dbReference type="InterPro" id="IPR051104">
    <property type="entry name" value="FAD_monoxygenase"/>
</dbReference>
<keyword evidence="1" id="KW-0285">Flavoprotein</keyword>
<keyword evidence="4" id="KW-1133">Transmembrane helix</keyword>
<reference evidence="6" key="1">
    <citation type="journal article" date="2020" name="Stud. Mycol.">
        <title>101 Dothideomycetes genomes: a test case for predicting lifestyles and emergence of pathogens.</title>
        <authorList>
            <person name="Haridas S."/>
            <person name="Albert R."/>
            <person name="Binder M."/>
            <person name="Bloem J."/>
            <person name="Labutti K."/>
            <person name="Salamov A."/>
            <person name="Andreopoulos B."/>
            <person name="Baker S."/>
            <person name="Barry K."/>
            <person name="Bills G."/>
            <person name="Bluhm B."/>
            <person name="Cannon C."/>
            <person name="Castanera R."/>
            <person name="Culley D."/>
            <person name="Daum C."/>
            <person name="Ezra D."/>
            <person name="Gonzalez J."/>
            <person name="Henrissat B."/>
            <person name="Kuo A."/>
            <person name="Liang C."/>
            <person name="Lipzen A."/>
            <person name="Lutzoni F."/>
            <person name="Magnuson J."/>
            <person name="Mondo S."/>
            <person name="Nolan M."/>
            <person name="Ohm R."/>
            <person name="Pangilinan J."/>
            <person name="Park H.-J."/>
            <person name="Ramirez L."/>
            <person name="Alfaro M."/>
            <person name="Sun H."/>
            <person name="Tritt A."/>
            <person name="Yoshinaga Y."/>
            <person name="Zwiers L.-H."/>
            <person name="Turgeon B."/>
            <person name="Goodwin S."/>
            <person name="Spatafora J."/>
            <person name="Crous P."/>
            <person name="Grigoriev I."/>
        </authorList>
    </citation>
    <scope>NUCLEOTIDE SEQUENCE</scope>
    <source>
        <strain evidence="6">CBS 133067</strain>
    </source>
</reference>
<dbReference type="AlphaFoldDB" id="A0A9P4M9N0"/>
<dbReference type="GO" id="GO:0044550">
    <property type="term" value="P:secondary metabolite biosynthetic process"/>
    <property type="evidence" value="ECO:0007669"/>
    <property type="project" value="TreeGrafter"/>
</dbReference>
<dbReference type="Pfam" id="PF01494">
    <property type="entry name" value="FAD_binding_3"/>
    <property type="match status" value="1"/>
</dbReference>
<keyword evidence="7" id="KW-1185">Reference proteome</keyword>
<comment type="caution">
    <text evidence="6">The sequence shown here is derived from an EMBL/GenBank/DDBJ whole genome shotgun (WGS) entry which is preliminary data.</text>
</comment>
<keyword evidence="4" id="KW-0812">Transmembrane</keyword>
<dbReference type="Gene3D" id="3.50.50.60">
    <property type="entry name" value="FAD/NAD(P)-binding domain"/>
    <property type="match status" value="1"/>
</dbReference>
<sequence>MATSTLSTPPKTVTIIGAGLGGLTLALALHKFGIKTRFFELRTPDYDFGGAIMLSPNALRVLDKIGAYERISDKGFHFNIMTFKSDFDFKTTGKYYFGDKKMYEYNAVRIYRKAILGELRKMVEELGIPIEYGKKFSHVVSEDGSGVRFAFADGSEETAELLIGTDGIHSTVRKYLFPDIEPKYAGFIGVTYAFPDSKLRIPTGQQNEEYPISFMGKKGVFVMARQGADGKEMFVGRQFHYPQQERSGWDWLLKERQELVQLHQGDMSEWSDWVQSAQEQLSGPDAHSLAIWPFHAVPKINKWFSDAGRVVIMGDAAHAIPPTAGQGANQAFEDSYSLAFLIKSLSPDIDLTTALANWQHYRQSRVDQVLQLSDKMNNLRLSEEEKKLVPPEQVWHDSGEGNELAWLYLEDIEKSMSAVMAKASKSG</sequence>
<gene>
    <name evidence="6" type="ORF">NA57DRAFT_34170</name>
</gene>
<dbReference type="EMBL" id="ML978123">
    <property type="protein sequence ID" value="KAF2102295.1"/>
    <property type="molecule type" value="Genomic_DNA"/>
</dbReference>
<dbReference type="GO" id="GO:0071949">
    <property type="term" value="F:FAD binding"/>
    <property type="evidence" value="ECO:0007669"/>
    <property type="project" value="InterPro"/>
</dbReference>
<evidence type="ECO:0000256" key="2">
    <source>
        <dbReference type="ARBA" id="ARBA00022827"/>
    </source>
</evidence>
<dbReference type="InterPro" id="IPR002938">
    <property type="entry name" value="FAD-bd"/>
</dbReference>
<proteinExistence type="predicted"/>
<evidence type="ECO:0000259" key="5">
    <source>
        <dbReference type="Pfam" id="PF01494"/>
    </source>
</evidence>
<dbReference type="OrthoDB" id="16820at2759"/>
<feature type="transmembrane region" description="Helical" evidence="4">
    <location>
        <begin position="12"/>
        <end position="29"/>
    </location>
</feature>
<evidence type="ECO:0000256" key="3">
    <source>
        <dbReference type="ARBA" id="ARBA00023002"/>
    </source>
</evidence>
<evidence type="ECO:0000313" key="7">
    <source>
        <dbReference type="Proteomes" id="UP000799772"/>
    </source>
</evidence>
<dbReference type="Proteomes" id="UP000799772">
    <property type="component" value="Unassembled WGS sequence"/>
</dbReference>
<dbReference type="GO" id="GO:0016491">
    <property type="term" value="F:oxidoreductase activity"/>
    <property type="evidence" value="ECO:0007669"/>
    <property type="project" value="UniProtKB-KW"/>
</dbReference>
<evidence type="ECO:0000313" key="6">
    <source>
        <dbReference type="EMBL" id="KAF2102295.1"/>
    </source>
</evidence>
<dbReference type="PANTHER" id="PTHR46720:SF1">
    <property type="entry name" value="HYDROXYLASE, PUTATIVE (AFU_ORTHOLOGUE AFUA_8G06050)-RELATED"/>
    <property type="match status" value="1"/>
</dbReference>
<evidence type="ECO:0000256" key="1">
    <source>
        <dbReference type="ARBA" id="ARBA00022630"/>
    </source>
</evidence>
<keyword evidence="2" id="KW-0274">FAD</keyword>
<keyword evidence="3" id="KW-0560">Oxidoreductase</keyword>
<protein>
    <submittedName>
        <fullName evidence="6">FAD/NAD(P)-binding domain-containing protein</fullName>
    </submittedName>
</protein>
<dbReference type="InterPro" id="IPR036188">
    <property type="entry name" value="FAD/NAD-bd_sf"/>
</dbReference>
<dbReference type="PANTHER" id="PTHR46720">
    <property type="entry name" value="HYDROXYLASE, PUTATIVE (AFU_ORTHOLOGUE AFUA_3G01460)-RELATED"/>
    <property type="match status" value="1"/>
</dbReference>